<evidence type="ECO:0000256" key="1">
    <source>
        <dbReference type="ARBA" id="ARBA00004117"/>
    </source>
</evidence>
<comment type="subcellular location">
    <subcellularLocation>
        <location evidence="1 6">Bacterial flagellum basal body</location>
    </subcellularLocation>
</comment>
<evidence type="ECO:0000256" key="2">
    <source>
        <dbReference type="ARBA" id="ARBA00009677"/>
    </source>
</evidence>
<reference evidence="7 8" key="1">
    <citation type="submission" date="2015-09" db="EMBL/GenBank/DDBJ databases">
        <title>Bacillus cereus food isolates.</title>
        <authorList>
            <person name="Boekhorst J."/>
        </authorList>
    </citation>
    <scope>NUCLEOTIDE SEQUENCE [LARGE SCALE GENOMIC DNA]</scope>
    <source>
        <strain evidence="7 8">B4088</strain>
    </source>
</reference>
<dbReference type="GO" id="GO:0071973">
    <property type="term" value="P:bacterial-type flagellum-dependent cell motility"/>
    <property type="evidence" value="ECO:0007669"/>
    <property type="project" value="InterPro"/>
</dbReference>
<dbReference type="GO" id="GO:0030694">
    <property type="term" value="C:bacterial-type flagellum basal body, rod"/>
    <property type="evidence" value="ECO:0007669"/>
    <property type="project" value="InterPro"/>
</dbReference>
<gene>
    <name evidence="7" type="ORF">B4088_0553</name>
</gene>
<protein>
    <recommendedName>
        <fullName evidence="3 6">Flagellar basal body rod protein FlgB</fullName>
    </recommendedName>
</protein>
<organism evidence="7 8">
    <name type="scientific">Bacillus cereus</name>
    <dbReference type="NCBI Taxonomy" id="1396"/>
    <lineage>
        <taxon>Bacteria</taxon>
        <taxon>Bacillati</taxon>
        <taxon>Bacillota</taxon>
        <taxon>Bacilli</taxon>
        <taxon>Bacillales</taxon>
        <taxon>Bacillaceae</taxon>
        <taxon>Bacillus</taxon>
        <taxon>Bacillus cereus group</taxon>
    </lineage>
</organism>
<sequence>MNYVDSIRKVMDVSMLRTHVISDNITNFNTPSYKAKKVDGGNVFQLGVDGDWKMTNRKHMSLNSSASNEPTVDMRTDTKERFDGNNVDMNVEMMELTKANGAYGKAVEAINREFALRKLALGSQ</sequence>
<evidence type="ECO:0000256" key="4">
    <source>
        <dbReference type="ARBA" id="ARBA00023143"/>
    </source>
</evidence>
<accession>A0A164QRU9</accession>
<comment type="subunit">
    <text evidence="6">The basal body constitutes a major portion of the flagellar organelle and consists of a number of rings mounted on a central rod.</text>
</comment>
<comment type="caution">
    <text evidence="7">The sequence shown here is derived from an EMBL/GenBank/DDBJ whole genome shotgun (WGS) entry which is preliminary data.</text>
</comment>
<evidence type="ECO:0000256" key="5">
    <source>
        <dbReference type="ARBA" id="ARBA00024934"/>
    </source>
</evidence>
<dbReference type="RefSeq" id="WP_063259775.1">
    <property type="nucleotide sequence ID" value="NZ_LJKE01000015.1"/>
</dbReference>
<keyword evidence="7" id="KW-0282">Flagellum</keyword>
<evidence type="ECO:0000313" key="8">
    <source>
        <dbReference type="Proteomes" id="UP000076482"/>
    </source>
</evidence>
<proteinExistence type="inferred from homology"/>
<dbReference type="PIRSF" id="PIRSF002889">
    <property type="entry name" value="Rod_FlgB"/>
    <property type="match status" value="1"/>
</dbReference>
<comment type="function">
    <text evidence="5 6">Structural component of flagellum, the bacterial motility apparatus. Part of the rod structure of flagellar basal body.</text>
</comment>
<evidence type="ECO:0000256" key="3">
    <source>
        <dbReference type="ARBA" id="ARBA00014376"/>
    </source>
</evidence>
<dbReference type="EMBL" id="LJKE01000015">
    <property type="protein sequence ID" value="KZD72092.1"/>
    <property type="molecule type" value="Genomic_DNA"/>
</dbReference>
<dbReference type="InterPro" id="IPR006300">
    <property type="entry name" value="FlgB"/>
</dbReference>
<dbReference type="PATRIC" id="fig|1396.535.peg.4305"/>
<evidence type="ECO:0000313" key="7">
    <source>
        <dbReference type="EMBL" id="KZD72092.1"/>
    </source>
</evidence>
<name>A0A164QRU9_BACCE</name>
<keyword evidence="7" id="KW-0966">Cell projection</keyword>
<keyword evidence="4 6" id="KW-0975">Bacterial flagellum</keyword>
<dbReference type="NCBIfam" id="TIGR01396">
    <property type="entry name" value="FlgB"/>
    <property type="match status" value="1"/>
</dbReference>
<keyword evidence="7" id="KW-0969">Cilium</keyword>
<dbReference type="AlphaFoldDB" id="A0A164QRU9"/>
<evidence type="ECO:0000256" key="6">
    <source>
        <dbReference type="PIRNR" id="PIRNR002889"/>
    </source>
</evidence>
<dbReference type="Proteomes" id="UP000076482">
    <property type="component" value="Unassembled WGS sequence"/>
</dbReference>
<comment type="similarity">
    <text evidence="2 6">Belongs to the flagella basal body rod proteins family.</text>
</comment>